<dbReference type="SUPFAM" id="SSF46955">
    <property type="entry name" value="Putative DNA-binding domain"/>
    <property type="match status" value="1"/>
</dbReference>
<dbReference type="SMART" id="SM00448">
    <property type="entry name" value="REC"/>
    <property type="match status" value="1"/>
</dbReference>
<dbReference type="Gene3D" id="1.10.1660.10">
    <property type="match status" value="1"/>
</dbReference>
<dbReference type="InterPro" id="IPR041657">
    <property type="entry name" value="HTH_17"/>
</dbReference>
<dbReference type="InterPro" id="IPR010093">
    <property type="entry name" value="SinI_DNA-bd"/>
</dbReference>
<dbReference type="InterPro" id="IPR009061">
    <property type="entry name" value="DNA-bd_dom_put_sf"/>
</dbReference>
<dbReference type="PROSITE" id="PS50110">
    <property type="entry name" value="RESPONSE_REGULATORY"/>
    <property type="match status" value="1"/>
</dbReference>
<dbReference type="SUPFAM" id="SSF52172">
    <property type="entry name" value="CheY-like"/>
    <property type="match status" value="1"/>
</dbReference>
<dbReference type="Pfam" id="PF00072">
    <property type="entry name" value="Response_reg"/>
    <property type="match status" value="1"/>
</dbReference>
<name>A0A845I2D6_9BURK</name>
<protein>
    <submittedName>
        <fullName evidence="4">Response regulator</fullName>
    </submittedName>
</protein>
<dbReference type="PANTHER" id="PTHR44591">
    <property type="entry name" value="STRESS RESPONSE REGULATOR PROTEIN 1"/>
    <property type="match status" value="1"/>
</dbReference>
<keyword evidence="5" id="KW-1185">Reference proteome</keyword>
<feature type="domain" description="Response regulatory" evidence="3">
    <location>
        <begin position="83"/>
        <end position="201"/>
    </location>
</feature>
<dbReference type="Pfam" id="PF12728">
    <property type="entry name" value="HTH_17"/>
    <property type="match status" value="1"/>
</dbReference>
<evidence type="ECO:0000313" key="5">
    <source>
        <dbReference type="Proteomes" id="UP000444316"/>
    </source>
</evidence>
<dbReference type="Gene3D" id="3.40.50.2300">
    <property type="match status" value="1"/>
</dbReference>
<dbReference type="CDD" id="cd00156">
    <property type="entry name" value="REC"/>
    <property type="match status" value="1"/>
</dbReference>
<evidence type="ECO:0000313" key="4">
    <source>
        <dbReference type="EMBL" id="MYN44868.1"/>
    </source>
</evidence>
<evidence type="ECO:0000259" key="3">
    <source>
        <dbReference type="PROSITE" id="PS50110"/>
    </source>
</evidence>
<dbReference type="GO" id="GO:0000160">
    <property type="term" value="P:phosphorelay signal transduction system"/>
    <property type="evidence" value="ECO:0007669"/>
    <property type="project" value="InterPro"/>
</dbReference>
<reference evidence="4" key="1">
    <citation type="submission" date="2019-12" db="EMBL/GenBank/DDBJ databases">
        <title>Novel species isolated from a subtropical stream in China.</title>
        <authorList>
            <person name="Lu H."/>
        </authorList>
    </citation>
    <scope>NUCLEOTIDE SEQUENCE [LARGE SCALE GENOMIC DNA]</scope>
    <source>
        <strain evidence="4">FT93W</strain>
    </source>
</reference>
<dbReference type="GO" id="GO:0003677">
    <property type="term" value="F:DNA binding"/>
    <property type="evidence" value="ECO:0007669"/>
    <property type="project" value="InterPro"/>
</dbReference>
<evidence type="ECO:0000256" key="2">
    <source>
        <dbReference type="PROSITE-ProRule" id="PRU00169"/>
    </source>
</evidence>
<dbReference type="InterPro" id="IPR001789">
    <property type="entry name" value="Sig_transdc_resp-reg_receiver"/>
</dbReference>
<gene>
    <name evidence="4" type="ORF">GTP23_07250</name>
</gene>
<dbReference type="EMBL" id="WWCL01000001">
    <property type="protein sequence ID" value="MYN44868.1"/>
    <property type="molecule type" value="Genomic_DNA"/>
</dbReference>
<dbReference type="InterPro" id="IPR050595">
    <property type="entry name" value="Bact_response_regulator"/>
</dbReference>
<dbReference type="Proteomes" id="UP000444316">
    <property type="component" value="Unassembled WGS sequence"/>
</dbReference>
<dbReference type="PANTHER" id="PTHR44591:SF23">
    <property type="entry name" value="CHEY SUBFAMILY"/>
    <property type="match status" value="1"/>
</dbReference>
<evidence type="ECO:0000256" key="1">
    <source>
        <dbReference type="ARBA" id="ARBA00022553"/>
    </source>
</evidence>
<dbReference type="InterPro" id="IPR011006">
    <property type="entry name" value="CheY-like_superfamily"/>
</dbReference>
<proteinExistence type="predicted"/>
<feature type="modified residue" description="4-aspartylphosphate" evidence="2">
    <location>
        <position position="134"/>
    </location>
</feature>
<keyword evidence="1 2" id="KW-0597">Phosphoprotein</keyword>
<dbReference type="RefSeq" id="WP_161034457.1">
    <property type="nucleotide sequence ID" value="NZ_WWCL01000001.1"/>
</dbReference>
<dbReference type="NCBIfam" id="TIGR01764">
    <property type="entry name" value="excise"/>
    <property type="match status" value="1"/>
</dbReference>
<sequence length="209" mass="22822">MKNATQADEVCTTQRAAEILGVSVSSVQQLVEAGVIEAWKTKGGHRRIPLAAVLAYKLQPAAGSLAAQPAAVLANRNNNAIPTILVVEDNPMQRQLYETQIASWNLQATLTFCENGYQALLEIARRQPDIVLADIVMDGIDGYELINTIVADPLLRPMHIAILSGLDPAELQNRGGVPRGVVFFPKPVNYDELRGYLKACCAQHERNRP</sequence>
<dbReference type="AlphaFoldDB" id="A0A845I2D6"/>
<organism evidence="4 5">
    <name type="scientific">Duganella fentianensis</name>
    <dbReference type="NCBI Taxonomy" id="2692177"/>
    <lineage>
        <taxon>Bacteria</taxon>
        <taxon>Pseudomonadati</taxon>
        <taxon>Pseudomonadota</taxon>
        <taxon>Betaproteobacteria</taxon>
        <taxon>Burkholderiales</taxon>
        <taxon>Oxalobacteraceae</taxon>
        <taxon>Telluria group</taxon>
        <taxon>Duganella</taxon>
    </lineage>
</organism>
<accession>A0A845I2D6</accession>
<comment type="caution">
    <text evidence="4">The sequence shown here is derived from an EMBL/GenBank/DDBJ whole genome shotgun (WGS) entry which is preliminary data.</text>
</comment>